<dbReference type="Gene3D" id="2.160.10.10">
    <property type="entry name" value="Hexapeptide repeat proteins"/>
    <property type="match status" value="1"/>
</dbReference>
<feature type="compositionally biased region" description="Low complexity" evidence="4">
    <location>
        <begin position="199"/>
        <end position="214"/>
    </location>
</feature>
<evidence type="ECO:0000313" key="6">
    <source>
        <dbReference type="Proteomes" id="UP000007842"/>
    </source>
</evidence>
<sequence length="227" mass="24000">MSHLVHRGARWIREAGAVSAECPGPYRFGRIGAGTRLAYPQGTIFGERWIHLGDCCIIAQQVTMTVGLMPGQEFGPDPVIRLGNGVVLGRGSHVIASQPVVFGDEVYCGPNVYVTTDNHSYDDPHQPIGKQWPRSAPVAIGSGSWLGTGAVILPGARLGRNVVVAAGSVVRGEVPDHAVVAGAPARIVRRLDPELGWQPPLRDAAPVPPAALAEPVRDELRQAGPEA</sequence>
<dbReference type="AlphaFoldDB" id="G8WNL5"/>
<gene>
    <name evidence="5" type="ordered locus">SCATT_04060</name>
</gene>
<dbReference type="PATRIC" id="fig|1003195.29.peg.399"/>
<dbReference type="InterPro" id="IPR011004">
    <property type="entry name" value="Trimer_LpxA-like_sf"/>
</dbReference>
<evidence type="ECO:0000256" key="3">
    <source>
        <dbReference type="ARBA" id="ARBA00022737"/>
    </source>
</evidence>
<dbReference type="STRING" id="1003195.SCATT_04060"/>
<keyword evidence="2 5" id="KW-0808">Transferase</keyword>
<organism evidence="5 6">
    <name type="scientific">Streptantibioticus cattleyicolor (strain ATCC 35852 / DSM 46488 / JCM 4925 / NBRC 14057 / NRRL 8057)</name>
    <name type="common">Streptomyces cattleya</name>
    <dbReference type="NCBI Taxonomy" id="1003195"/>
    <lineage>
        <taxon>Bacteria</taxon>
        <taxon>Bacillati</taxon>
        <taxon>Actinomycetota</taxon>
        <taxon>Actinomycetes</taxon>
        <taxon>Kitasatosporales</taxon>
        <taxon>Streptomycetaceae</taxon>
        <taxon>Streptantibioticus</taxon>
    </lineage>
</organism>
<dbReference type="GO" id="GO:0008374">
    <property type="term" value="F:O-acyltransferase activity"/>
    <property type="evidence" value="ECO:0007669"/>
    <property type="project" value="TreeGrafter"/>
</dbReference>
<dbReference type="SUPFAM" id="SSF51161">
    <property type="entry name" value="Trimeric LpxA-like enzymes"/>
    <property type="match status" value="1"/>
</dbReference>
<dbReference type="EMBL" id="CP003219">
    <property type="protein sequence ID" value="AEW92777.1"/>
    <property type="molecule type" value="Genomic_DNA"/>
</dbReference>
<feature type="region of interest" description="Disordered" evidence="4">
    <location>
        <begin position="198"/>
        <end position="227"/>
    </location>
</feature>
<keyword evidence="6" id="KW-1185">Reference proteome</keyword>
<evidence type="ECO:0000313" key="5">
    <source>
        <dbReference type="EMBL" id="AEW92777.1"/>
    </source>
</evidence>
<dbReference type="Pfam" id="PF00132">
    <property type="entry name" value="Hexapep"/>
    <property type="match status" value="1"/>
</dbReference>
<proteinExistence type="inferred from homology"/>
<dbReference type="eggNOG" id="COG0110">
    <property type="taxonomic scope" value="Bacteria"/>
</dbReference>
<evidence type="ECO:0000256" key="1">
    <source>
        <dbReference type="ARBA" id="ARBA00007274"/>
    </source>
</evidence>
<protein>
    <submittedName>
        <fullName evidence="5">Putative sugar acetyltransferase</fullName>
    </submittedName>
</protein>
<evidence type="ECO:0000256" key="4">
    <source>
        <dbReference type="SAM" id="MobiDB-lite"/>
    </source>
</evidence>
<dbReference type="InterPro" id="IPR001451">
    <property type="entry name" value="Hexapep"/>
</dbReference>
<dbReference type="KEGG" id="scy:SCATT_04060"/>
<dbReference type="InterPro" id="IPR051159">
    <property type="entry name" value="Hexapeptide_acetyltransf"/>
</dbReference>
<dbReference type="HOGENOM" id="CLU_051638_4_1_11"/>
<dbReference type="GO" id="GO:0005829">
    <property type="term" value="C:cytosol"/>
    <property type="evidence" value="ECO:0007669"/>
    <property type="project" value="TreeGrafter"/>
</dbReference>
<accession>G8WNL5</accession>
<dbReference type="PANTHER" id="PTHR23416">
    <property type="entry name" value="SIALIC ACID SYNTHASE-RELATED"/>
    <property type="match status" value="1"/>
</dbReference>
<reference evidence="6" key="1">
    <citation type="submission" date="2011-12" db="EMBL/GenBank/DDBJ databases">
        <title>Complete genome sequence of Streptomyces cattleya strain DSM 46488.</title>
        <authorList>
            <person name="Ou H.-Y."/>
            <person name="Li P."/>
            <person name="Zhao C."/>
            <person name="O'Hagan D."/>
            <person name="Deng Z."/>
        </authorList>
    </citation>
    <scope>NUCLEOTIDE SEQUENCE [LARGE SCALE GENOMIC DNA]</scope>
    <source>
        <strain evidence="6">ATCC 35852 / DSM 46488 / JCM 4925 / NBRC 14057 / NRRL 8057</strain>
    </source>
</reference>
<dbReference type="CDD" id="cd04647">
    <property type="entry name" value="LbH_MAT_like"/>
    <property type="match status" value="1"/>
</dbReference>
<dbReference type="PROSITE" id="PS00101">
    <property type="entry name" value="HEXAPEP_TRANSFERASES"/>
    <property type="match status" value="1"/>
</dbReference>
<dbReference type="PANTHER" id="PTHR23416:SF23">
    <property type="entry name" value="ACETYLTRANSFERASE C18B11.09C-RELATED"/>
    <property type="match status" value="1"/>
</dbReference>
<name>G8WNL5_STREN</name>
<evidence type="ECO:0000256" key="2">
    <source>
        <dbReference type="ARBA" id="ARBA00022679"/>
    </source>
</evidence>
<keyword evidence="3" id="KW-0677">Repeat</keyword>
<dbReference type="InterPro" id="IPR018357">
    <property type="entry name" value="Hexapep_transf_CS"/>
</dbReference>
<dbReference type="Proteomes" id="UP000007842">
    <property type="component" value="Chromosome"/>
</dbReference>
<comment type="similarity">
    <text evidence="1">Belongs to the transferase hexapeptide repeat family.</text>
</comment>